<dbReference type="Gene3D" id="3.30.2350.10">
    <property type="entry name" value="Pseudouridine synthase"/>
    <property type="match status" value="1"/>
</dbReference>
<comment type="catalytic activity">
    <reaction evidence="1 5">
        <text>uridine(55) in tRNA = pseudouridine(55) in tRNA</text>
        <dbReference type="Rhea" id="RHEA:42532"/>
        <dbReference type="Rhea" id="RHEA-COMP:10101"/>
        <dbReference type="Rhea" id="RHEA-COMP:10102"/>
        <dbReference type="ChEBI" id="CHEBI:65314"/>
        <dbReference type="ChEBI" id="CHEBI:65315"/>
        <dbReference type="EC" id="5.4.99.25"/>
    </reaction>
</comment>
<organism evidence="8 9">
    <name type="scientific">Luteibaculum oceani</name>
    <dbReference type="NCBI Taxonomy" id="1294296"/>
    <lineage>
        <taxon>Bacteria</taxon>
        <taxon>Pseudomonadati</taxon>
        <taxon>Bacteroidota</taxon>
        <taxon>Flavobacteriia</taxon>
        <taxon>Flavobacteriales</taxon>
        <taxon>Luteibaculaceae</taxon>
        <taxon>Luteibaculum</taxon>
    </lineage>
</organism>
<dbReference type="RefSeq" id="WP_147012220.1">
    <property type="nucleotide sequence ID" value="NZ_VORB01000001.1"/>
</dbReference>
<dbReference type="Proteomes" id="UP000321168">
    <property type="component" value="Unassembled WGS sequence"/>
</dbReference>
<evidence type="ECO:0000256" key="1">
    <source>
        <dbReference type="ARBA" id="ARBA00000385"/>
    </source>
</evidence>
<proteinExistence type="inferred from homology"/>
<evidence type="ECO:0000256" key="4">
    <source>
        <dbReference type="ARBA" id="ARBA00023235"/>
    </source>
</evidence>
<comment type="function">
    <text evidence="5">Responsible for synthesis of pseudouridine from uracil-55 in the psi GC loop of transfer RNAs.</text>
</comment>
<dbReference type="SUPFAM" id="SSF55120">
    <property type="entry name" value="Pseudouridine synthase"/>
    <property type="match status" value="1"/>
</dbReference>
<evidence type="ECO:0000313" key="8">
    <source>
        <dbReference type="EMBL" id="TXC85108.1"/>
    </source>
</evidence>
<keyword evidence="4 5" id="KW-0413">Isomerase</keyword>
<dbReference type="GO" id="GO:0031119">
    <property type="term" value="P:tRNA pseudouridine synthesis"/>
    <property type="evidence" value="ECO:0007669"/>
    <property type="project" value="UniProtKB-UniRule"/>
</dbReference>
<dbReference type="PANTHER" id="PTHR13767">
    <property type="entry name" value="TRNA-PSEUDOURIDINE SYNTHASE"/>
    <property type="match status" value="1"/>
</dbReference>
<dbReference type="InterPro" id="IPR032819">
    <property type="entry name" value="TruB_C"/>
</dbReference>
<dbReference type="NCBIfam" id="TIGR00431">
    <property type="entry name" value="TruB"/>
    <property type="match status" value="1"/>
</dbReference>
<keyword evidence="9" id="KW-1185">Reference proteome</keyword>
<evidence type="ECO:0000259" key="6">
    <source>
        <dbReference type="Pfam" id="PF01509"/>
    </source>
</evidence>
<dbReference type="GO" id="GO:0160148">
    <property type="term" value="F:tRNA pseudouridine(55) synthase activity"/>
    <property type="evidence" value="ECO:0007669"/>
    <property type="project" value="UniProtKB-EC"/>
</dbReference>
<dbReference type="InterPro" id="IPR014780">
    <property type="entry name" value="tRNA_psdUridine_synth_TruB"/>
</dbReference>
<evidence type="ECO:0000256" key="5">
    <source>
        <dbReference type="HAMAP-Rule" id="MF_01080"/>
    </source>
</evidence>
<dbReference type="EC" id="5.4.99.25" evidence="5"/>
<protein>
    <recommendedName>
        <fullName evidence="5">tRNA pseudouridine synthase B</fullName>
        <ecNumber evidence="5">5.4.99.25</ecNumber>
    </recommendedName>
    <alternativeName>
        <fullName evidence="5">tRNA pseudouridine(55) synthase</fullName>
        <shortName evidence="5">Psi55 synthase</shortName>
    </alternativeName>
    <alternativeName>
        <fullName evidence="5">tRNA pseudouridylate synthase</fullName>
    </alternativeName>
    <alternativeName>
        <fullName evidence="5">tRNA-uridine isomerase</fullName>
    </alternativeName>
</protein>
<dbReference type="PANTHER" id="PTHR13767:SF2">
    <property type="entry name" value="PSEUDOURIDYLATE SYNTHASE TRUB1"/>
    <property type="match status" value="1"/>
</dbReference>
<comment type="similarity">
    <text evidence="2 5">Belongs to the pseudouridine synthase TruB family. Type 1 subfamily.</text>
</comment>
<feature type="active site" description="Nucleophile" evidence="5">
    <location>
        <position position="51"/>
    </location>
</feature>
<dbReference type="InterPro" id="IPR002501">
    <property type="entry name" value="PsdUridine_synth_N"/>
</dbReference>
<evidence type="ECO:0000256" key="2">
    <source>
        <dbReference type="ARBA" id="ARBA00005642"/>
    </source>
</evidence>
<dbReference type="HAMAP" id="MF_01080">
    <property type="entry name" value="TruB_bact"/>
    <property type="match status" value="1"/>
</dbReference>
<name>A0A5C6VPH6_9FLAO</name>
<accession>A0A5C6VPH6</accession>
<dbReference type="EMBL" id="VORB01000001">
    <property type="protein sequence ID" value="TXC85108.1"/>
    <property type="molecule type" value="Genomic_DNA"/>
</dbReference>
<comment type="caution">
    <text evidence="8">The sequence shown here is derived from an EMBL/GenBank/DDBJ whole genome shotgun (WGS) entry which is preliminary data.</text>
</comment>
<keyword evidence="3 5" id="KW-0819">tRNA processing</keyword>
<dbReference type="CDD" id="cd02573">
    <property type="entry name" value="PseudoU_synth_EcTruB"/>
    <property type="match status" value="1"/>
</dbReference>
<feature type="domain" description="Pseudouridine synthase II N-terminal" evidence="6">
    <location>
        <begin position="35"/>
        <end position="184"/>
    </location>
</feature>
<dbReference type="AlphaFoldDB" id="A0A5C6VPH6"/>
<dbReference type="GO" id="GO:0003723">
    <property type="term" value="F:RNA binding"/>
    <property type="evidence" value="ECO:0007669"/>
    <property type="project" value="InterPro"/>
</dbReference>
<dbReference type="InterPro" id="IPR020103">
    <property type="entry name" value="PsdUridine_synth_cat_dom_sf"/>
</dbReference>
<evidence type="ECO:0000313" key="9">
    <source>
        <dbReference type="Proteomes" id="UP000321168"/>
    </source>
</evidence>
<dbReference type="GO" id="GO:1990481">
    <property type="term" value="P:mRNA pseudouridine synthesis"/>
    <property type="evidence" value="ECO:0007669"/>
    <property type="project" value="TreeGrafter"/>
</dbReference>
<reference evidence="8 9" key="1">
    <citation type="submission" date="2019-08" db="EMBL/GenBank/DDBJ databases">
        <title>Genome of Luteibaculum oceani JCM 18817.</title>
        <authorList>
            <person name="Bowman J.P."/>
        </authorList>
    </citation>
    <scope>NUCLEOTIDE SEQUENCE [LARGE SCALE GENOMIC DNA]</scope>
    <source>
        <strain evidence="8 9">JCM 18817</strain>
    </source>
</reference>
<gene>
    <name evidence="5 8" type="primary">truB</name>
    <name evidence="8" type="ORF">FRX97_00360</name>
</gene>
<dbReference type="OrthoDB" id="9802309at2"/>
<evidence type="ECO:0000256" key="3">
    <source>
        <dbReference type="ARBA" id="ARBA00022694"/>
    </source>
</evidence>
<dbReference type="Pfam" id="PF01509">
    <property type="entry name" value="TruB_N"/>
    <property type="match status" value="1"/>
</dbReference>
<feature type="domain" description="tRNA pseudouridylate synthase B C-terminal" evidence="7">
    <location>
        <begin position="185"/>
        <end position="227"/>
    </location>
</feature>
<dbReference type="Pfam" id="PF16198">
    <property type="entry name" value="TruB_C_2"/>
    <property type="match status" value="1"/>
</dbReference>
<evidence type="ECO:0000259" key="7">
    <source>
        <dbReference type="Pfam" id="PF16198"/>
    </source>
</evidence>
<sequence>MSLTLPETGFVVLVDKPYGWTSFQVVNKTRWLLKKLTGIKKIKVGHAGTLDPLATGLMVLCVGKMTKQISLLTADEKEYQATGCFGRWSPSFDLEKRTIETHPTPNFNAKQFENCIEKFRGKQLQKAPIFSAKKIDGKRAYLSARAGEKVEIKANEIEIFYLNADASKWPNVNLHIHCSKGTYIRSLVNDLGACYGTNAVLTALRRTRSGNYKLSEAVKISELKAHLASKLTQG</sequence>